<name>A0A9W4WU85_9GLOM</name>
<reference evidence="1" key="1">
    <citation type="submission" date="2022-08" db="EMBL/GenBank/DDBJ databases">
        <authorList>
            <person name="Kallberg Y."/>
            <person name="Tangrot J."/>
            <person name="Rosling A."/>
        </authorList>
    </citation>
    <scope>NUCLEOTIDE SEQUENCE</scope>
    <source>
        <strain evidence="1">Wild A</strain>
    </source>
</reference>
<sequence length="90" mass="10364">ANYGAFLQDLYRAIILDSKATILNKNLEFYGSIANTVLKGNQVHRLKLHAGDIVELEEGIAYARIKSIFWHQANNSQYYGYFFYCIGLRQ</sequence>
<gene>
    <name evidence="1" type="ORF">FWILDA_LOCUS13038</name>
</gene>
<dbReference type="EMBL" id="CAMKVN010004584">
    <property type="protein sequence ID" value="CAI2187354.1"/>
    <property type="molecule type" value="Genomic_DNA"/>
</dbReference>
<dbReference type="Proteomes" id="UP001153678">
    <property type="component" value="Unassembled WGS sequence"/>
</dbReference>
<evidence type="ECO:0000313" key="1">
    <source>
        <dbReference type="EMBL" id="CAI2187354.1"/>
    </source>
</evidence>
<evidence type="ECO:0000313" key="2">
    <source>
        <dbReference type="Proteomes" id="UP001153678"/>
    </source>
</evidence>
<dbReference type="AlphaFoldDB" id="A0A9W4WU85"/>
<accession>A0A9W4WU85</accession>
<comment type="caution">
    <text evidence="1">The sequence shown here is derived from an EMBL/GenBank/DDBJ whole genome shotgun (WGS) entry which is preliminary data.</text>
</comment>
<proteinExistence type="predicted"/>
<protein>
    <submittedName>
        <fullName evidence="1">11607_t:CDS:1</fullName>
    </submittedName>
</protein>
<keyword evidence="2" id="KW-1185">Reference proteome</keyword>
<feature type="non-terminal residue" evidence="1">
    <location>
        <position position="1"/>
    </location>
</feature>
<organism evidence="1 2">
    <name type="scientific">Funneliformis geosporum</name>
    <dbReference type="NCBI Taxonomy" id="1117311"/>
    <lineage>
        <taxon>Eukaryota</taxon>
        <taxon>Fungi</taxon>
        <taxon>Fungi incertae sedis</taxon>
        <taxon>Mucoromycota</taxon>
        <taxon>Glomeromycotina</taxon>
        <taxon>Glomeromycetes</taxon>
        <taxon>Glomerales</taxon>
        <taxon>Glomeraceae</taxon>
        <taxon>Funneliformis</taxon>
    </lineage>
</organism>